<proteinExistence type="predicted"/>
<comment type="caution">
    <text evidence="2">The sequence shown here is derived from an EMBL/GenBank/DDBJ whole genome shotgun (WGS) entry which is preliminary data.</text>
</comment>
<dbReference type="Proteomes" id="UP000828390">
    <property type="component" value="Unassembled WGS sequence"/>
</dbReference>
<protein>
    <recommendedName>
        <fullName evidence="1">ShKT domain-containing protein</fullName>
    </recommendedName>
</protein>
<feature type="domain" description="ShKT" evidence="1">
    <location>
        <begin position="7"/>
        <end position="40"/>
    </location>
</feature>
<dbReference type="EMBL" id="JAIWYP010000004">
    <property type="protein sequence ID" value="KAH3832121.1"/>
    <property type="molecule type" value="Genomic_DNA"/>
</dbReference>
<gene>
    <name evidence="2" type="ORF">DPMN_105398</name>
    <name evidence="3" type="ORF">DPMN_105488</name>
</gene>
<reference evidence="2" key="2">
    <citation type="submission" date="2020-11" db="EMBL/GenBank/DDBJ databases">
        <authorList>
            <person name="McCartney M.A."/>
            <person name="Auch B."/>
            <person name="Kono T."/>
            <person name="Mallez S."/>
            <person name="Becker A."/>
            <person name="Gohl D.M."/>
            <person name="Silverstein K.A.T."/>
            <person name="Koren S."/>
            <person name="Bechman K.B."/>
            <person name="Herman A."/>
            <person name="Abrahante J.E."/>
            <person name="Garbe J."/>
        </authorList>
    </citation>
    <scope>NUCLEOTIDE SEQUENCE</scope>
    <source>
        <strain evidence="2">Duluth1</strain>
        <tissue evidence="2">Whole animal</tissue>
    </source>
</reference>
<dbReference type="EMBL" id="JAIWYP010000004">
    <property type="protein sequence ID" value="KAH3832209.1"/>
    <property type="molecule type" value="Genomic_DNA"/>
</dbReference>
<evidence type="ECO:0000313" key="3">
    <source>
        <dbReference type="EMBL" id="KAH3832209.1"/>
    </source>
</evidence>
<sequence>MTPTPAGCVDQVDCSGYYKDSCSDFGPYARGHCAKTCGFCGTEVRASCLRH</sequence>
<name>A0A9D4HEN0_DREPO</name>
<accession>A0A9D4HEN0</accession>
<evidence type="ECO:0000313" key="2">
    <source>
        <dbReference type="EMBL" id="KAH3832121.1"/>
    </source>
</evidence>
<dbReference type="AlphaFoldDB" id="A0A9D4HEN0"/>
<reference evidence="2" key="1">
    <citation type="journal article" date="2019" name="bioRxiv">
        <title>The Genome of the Zebra Mussel, Dreissena polymorpha: A Resource for Invasive Species Research.</title>
        <authorList>
            <person name="McCartney M.A."/>
            <person name="Auch B."/>
            <person name="Kono T."/>
            <person name="Mallez S."/>
            <person name="Zhang Y."/>
            <person name="Obille A."/>
            <person name="Becker A."/>
            <person name="Abrahante J.E."/>
            <person name="Garbe J."/>
            <person name="Badalamenti J.P."/>
            <person name="Herman A."/>
            <person name="Mangelson H."/>
            <person name="Liachko I."/>
            <person name="Sullivan S."/>
            <person name="Sone E.D."/>
            <person name="Koren S."/>
            <person name="Silverstein K.A.T."/>
            <person name="Beckman K.B."/>
            <person name="Gohl D.M."/>
        </authorList>
    </citation>
    <scope>NUCLEOTIDE SEQUENCE</scope>
    <source>
        <strain evidence="2">Duluth1</strain>
        <tissue evidence="2">Whole animal</tissue>
    </source>
</reference>
<evidence type="ECO:0000313" key="4">
    <source>
        <dbReference type="Proteomes" id="UP000828390"/>
    </source>
</evidence>
<organism evidence="2 4">
    <name type="scientific">Dreissena polymorpha</name>
    <name type="common">Zebra mussel</name>
    <name type="synonym">Mytilus polymorpha</name>
    <dbReference type="NCBI Taxonomy" id="45954"/>
    <lineage>
        <taxon>Eukaryota</taxon>
        <taxon>Metazoa</taxon>
        <taxon>Spiralia</taxon>
        <taxon>Lophotrochozoa</taxon>
        <taxon>Mollusca</taxon>
        <taxon>Bivalvia</taxon>
        <taxon>Autobranchia</taxon>
        <taxon>Heteroconchia</taxon>
        <taxon>Euheterodonta</taxon>
        <taxon>Imparidentia</taxon>
        <taxon>Neoheterodontei</taxon>
        <taxon>Myida</taxon>
        <taxon>Dreissenoidea</taxon>
        <taxon>Dreissenidae</taxon>
        <taxon>Dreissena</taxon>
    </lineage>
</organism>
<dbReference type="InterPro" id="IPR003582">
    <property type="entry name" value="ShKT_dom"/>
</dbReference>
<keyword evidence="4" id="KW-1185">Reference proteome</keyword>
<evidence type="ECO:0000259" key="1">
    <source>
        <dbReference type="Pfam" id="PF01549"/>
    </source>
</evidence>
<dbReference type="Pfam" id="PF01549">
    <property type="entry name" value="ShK"/>
    <property type="match status" value="1"/>
</dbReference>